<reference evidence="3 4" key="1">
    <citation type="journal article" date="2012" name="Science">
        <title>The Paleozoic origin of enzymatic lignin decomposition reconstructed from 31 fungal genomes.</title>
        <authorList>
            <person name="Floudas D."/>
            <person name="Binder M."/>
            <person name="Riley R."/>
            <person name="Barry K."/>
            <person name="Blanchette R.A."/>
            <person name="Henrissat B."/>
            <person name="Martinez A.T."/>
            <person name="Otillar R."/>
            <person name="Spatafora J.W."/>
            <person name="Yadav J.S."/>
            <person name="Aerts A."/>
            <person name="Benoit I."/>
            <person name="Boyd A."/>
            <person name="Carlson A."/>
            <person name="Copeland A."/>
            <person name="Coutinho P.M."/>
            <person name="de Vries R.P."/>
            <person name="Ferreira P."/>
            <person name="Findley K."/>
            <person name="Foster B."/>
            <person name="Gaskell J."/>
            <person name="Glotzer D."/>
            <person name="Gorecki P."/>
            <person name="Heitman J."/>
            <person name="Hesse C."/>
            <person name="Hori C."/>
            <person name="Igarashi K."/>
            <person name="Jurgens J.A."/>
            <person name="Kallen N."/>
            <person name="Kersten P."/>
            <person name="Kohler A."/>
            <person name="Kuees U."/>
            <person name="Kumar T.K.A."/>
            <person name="Kuo A."/>
            <person name="LaButti K."/>
            <person name="Larrondo L.F."/>
            <person name="Lindquist E."/>
            <person name="Ling A."/>
            <person name="Lombard V."/>
            <person name="Lucas S."/>
            <person name="Lundell T."/>
            <person name="Martin R."/>
            <person name="McLaughlin D.J."/>
            <person name="Morgenstern I."/>
            <person name="Morin E."/>
            <person name="Murat C."/>
            <person name="Nagy L.G."/>
            <person name="Nolan M."/>
            <person name="Ohm R.A."/>
            <person name="Patyshakuliyeva A."/>
            <person name="Rokas A."/>
            <person name="Ruiz-Duenas F.J."/>
            <person name="Sabat G."/>
            <person name="Salamov A."/>
            <person name="Samejima M."/>
            <person name="Schmutz J."/>
            <person name="Slot J.C."/>
            <person name="St John F."/>
            <person name="Stenlid J."/>
            <person name="Sun H."/>
            <person name="Sun S."/>
            <person name="Syed K."/>
            <person name="Tsang A."/>
            <person name="Wiebenga A."/>
            <person name="Young D."/>
            <person name="Pisabarro A."/>
            <person name="Eastwood D.C."/>
            <person name="Martin F."/>
            <person name="Cullen D."/>
            <person name="Grigoriev I.V."/>
            <person name="Hibbett D.S."/>
        </authorList>
    </citation>
    <scope>NUCLEOTIDE SEQUENCE</scope>
    <source>
        <strain evidence="4">FP-58527</strain>
    </source>
</reference>
<sequence>MRYSTICSFALVATAVAPAIALPIELSTRSLEDVGELVARVITKPPSRPIEVKEKPPHAPKEPKPRRFFDDDELFGRSFEDEELYARDLEARVITKPAKPVEVKEKPPHAPKEPKSKRSFLDLVARVITKPSKPIAVKEKPPHPPKEPKSKRAFDEEELLERAFDEEDLWERDLEARVITKPSKPVGPIKEKPVNPPRPRPKRSFDDELFERAFSVEGDLYGREIEYWLD</sequence>
<organism evidence="3 4">
    <name type="scientific">Fomitopsis schrenkii</name>
    <name type="common">Brown rot fungus</name>
    <dbReference type="NCBI Taxonomy" id="2126942"/>
    <lineage>
        <taxon>Eukaryota</taxon>
        <taxon>Fungi</taxon>
        <taxon>Dikarya</taxon>
        <taxon>Basidiomycota</taxon>
        <taxon>Agaricomycotina</taxon>
        <taxon>Agaricomycetes</taxon>
        <taxon>Polyporales</taxon>
        <taxon>Fomitopsis</taxon>
    </lineage>
</organism>
<feature type="region of interest" description="Disordered" evidence="1">
    <location>
        <begin position="132"/>
        <end position="157"/>
    </location>
</feature>
<evidence type="ECO:0000313" key="3">
    <source>
        <dbReference type="EMBL" id="EPS92892.1"/>
    </source>
</evidence>
<feature type="compositionally biased region" description="Basic and acidic residues" evidence="1">
    <location>
        <begin position="50"/>
        <end position="69"/>
    </location>
</feature>
<feature type="region of interest" description="Disordered" evidence="1">
    <location>
        <begin position="99"/>
        <end position="118"/>
    </location>
</feature>
<dbReference type="EMBL" id="KE504323">
    <property type="protein sequence ID" value="EPS92892.1"/>
    <property type="molecule type" value="Genomic_DNA"/>
</dbReference>
<dbReference type="InParanoid" id="S8DJ78"/>
<feature type="region of interest" description="Disordered" evidence="1">
    <location>
        <begin position="48"/>
        <end position="69"/>
    </location>
</feature>
<name>S8DJ78_FOMSC</name>
<feature type="chain" id="PRO_5004562324" evidence="2">
    <location>
        <begin position="22"/>
        <end position="230"/>
    </location>
</feature>
<keyword evidence="2" id="KW-0732">Signal</keyword>
<evidence type="ECO:0000256" key="2">
    <source>
        <dbReference type="SAM" id="SignalP"/>
    </source>
</evidence>
<accession>S8DJ78</accession>
<dbReference type="Proteomes" id="UP000015241">
    <property type="component" value="Unassembled WGS sequence"/>
</dbReference>
<dbReference type="HOGENOM" id="CLU_1204794_0_0_1"/>
<feature type="compositionally biased region" description="Basic and acidic residues" evidence="1">
    <location>
        <begin position="136"/>
        <end position="154"/>
    </location>
</feature>
<feature type="signal peptide" evidence="2">
    <location>
        <begin position="1"/>
        <end position="21"/>
    </location>
</feature>
<feature type="region of interest" description="Disordered" evidence="1">
    <location>
        <begin position="181"/>
        <end position="206"/>
    </location>
</feature>
<keyword evidence="4" id="KW-1185">Reference proteome</keyword>
<protein>
    <submittedName>
        <fullName evidence="3">Uncharacterized protein</fullName>
    </submittedName>
</protein>
<proteinExistence type="predicted"/>
<dbReference type="OrthoDB" id="10662544at2759"/>
<evidence type="ECO:0000313" key="4">
    <source>
        <dbReference type="Proteomes" id="UP000015241"/>
    </source>
</evidence>
<evidence type="ECO:0000256" key="1">
    <source>
        <dbReference type="SAM" id="MobiDB-lite"/>
    </source>
</evidence>
<dbReference type="AlphaFoldDB" id="S8DJ78"/>
<gene>
    <name evidence="3" type="ORF">FOMPIDRAFT_99315</name>
</gene>